<dbReference type="Pfam" id="PF06271">
    <property type="entry name" value="RDD"/>
    <property type="match status" value="1"/>
</dbReference>
<gene>
    <name evidence="7" type="ORF">BBEV_1718</name>
</gene>
<sequence length="133" mass="15059">MEELTRRRAKALVIDTMIAAAAGGILSYLWRKRSGKSDFTSEVAIPQLTMWGLELVQMKRRGRTIGHNIAGIRIESEHGEAAGSVQLLKRLLHRETLSQLLLLIQRSEYQIYKGTKFPHDVYAKTVVKAVDKK</sequence>
<accession>A0A1D7QVS7</accession>
<evidence type="ECO:0000256" key="3">
    <source>
        <dbReference type="ARBA" id="ARBA00022989"/>
    </source>
</evidence>
<keyword evidence="2 5" id="KW-0812">Transmembrane</keyword>
<reference evidence="7 8" key="1">
    <citation type="submission" date="2015-08" db="EMBL/GenBank/DDBJ databases">
        <title>The complete genome sequence of Bacillus beveridgei MLTeJB.</title>
        <authorList>
            <person name="Hanson T.E."/>
            <person name="Mesa C."/>
            <person name="Basesman S.M."/>
            <person name="Oremland R.S."/>
        </authorList>
    </citation>
    <scope>NUCLEOTIDE SEQUENCE [LARGE SCALE GENOMIC DNA]</scope>
    <source>
        <strain evidence="7 8">MLTeJB</strain>
    </source>
</reference>
<dbReference type="GO" id="GO:0016020">
    <property type="term" value="C:membrane"/>
    <property type="evidence" value="ECO:0007669"/>
    <property type="project" value="UniProtKB-SubCell"/>
</dbReference>
<keyword evidence="4 5" id="KW-0472">Membrane</keyword>
<organism evidence="7 8">
    <name type="scientific">Salisediminibacterium beveridgei</name>
    <dbReference type="NCBI Taxonomy" id="632773"/>
    <lineage>
        <taxon>Bacteria</taxon>
        <taxon>Bacillati</taxon>
        <taxon>Bacillota</taxon>
        <taxon>Bacilli</taxon>
        <taxon>Bacillales</taxon>
        <taxon>Bacillaceae</taxon>
        <taxon>Salisediminibacterium</taxon>
    </lineage>
</organism>
<dbReference type="Proteomes" id="UP000094463">
    <property type="component" value="Chromosome"/>
</dbReference>
<protein>
    <recommendedName>
        <fullName evidence="6">RDD domain-containing protein</fullName>
    </recommendedName>
</protein>
<keyword evidence="8" id="KW-1185">Reference proteome</keyword>
<evidence type="ECO:0000256" key="2">
    <source>
        <dbReference type="ARBA" id="ARBA00022692"/>
    </source>
</evidence>
<evidence type="ECO:0000313" key="7">
    <source>
        <dbReference type="EMBL" id="AOM83079.1"/>
    </source>
</evidence>
<evidence type="ECO:0000256" key="4">
    <source>
        <dbReference type="ARBA" id="ARBA00023136"/>
    </source>
</evidence>
<proteinExistence type="predicted"/>
<comment type="subcellular location">
    <subcellularLocation>
        <location evidence="1">Membrane</location>
        <topology evidence="1">Multi-pass membrane protein</topology>
    </subcellularLocation>
</comment>
<evidence type="ECO:0000256" key="5">
    <source>
        <dbReference type="SAM" id="Phobius"/>
    </source>
</evidence>
<evidence type="ECO:0000259" key="6">
    <source>
        <dbReference type="Pfam" id="PF06271"/>
    </source>
</evidence>
<evidence type="ECO:0000313" key="8">
    <source>
        <dbReference type="Proteomes" id="UP000094463"/>
    </source>
</evidence>
<evidence type="ECO:0000256" key="1">
    <source>
        <dbReference type="ARBA" id="ARBA00004141"/>
    </source>
</evidence>
<feature type="domain" description="RDD" evidence="6">
    <location>
        <begin position="7"/>
        <end position="105"/>
    </location>
</feature>
<dbReference type="KEGG" id="bbev:BBEV_1718"/>
<feature type="transmembrane region" description="Helical" evidence="5">
    <location>
        <begin position="12"/>
        <end position="30"/>
    </location>
</feature>
<dbReference type="EMBL" id="CP012502">
    <property type="protein sequence ID" value="AOM83079.1"/>
    <property type="molecule type" value="Genomic_DNA"/>
</dbReference>
<name>A0A1D7QVS7_9BACI</name>
<dbReference type="InterPro" id="IPR010432">
    <property type="entry name" value="RDD"/>
</dbReference>
<dbReference type="STRING" id="632773.BBEV_1718"/>
<dbReference type="RefSeq" id="WP_069365095.1">
    <property type="nucleotide sequence ID" value="NZ_CP012502.1"/>
</dbReference>
<dbReference type="AlphaFoldDB" id="A0A1D7QVS7"/>
<dbReference type="OrthoDB" id="2354892at2"/>
<keyword evidence="3 5" id="KW-1133">Transmembrane helix</keyword>